<dbReference type="PANTHER" id="PTHR14374">
    <property type="entry name" value="FOIE GRAS"/>
    <property type="match status" value="1"/>
</dbReference>
<dbReference type="InterPro" id="IPR019734">
    <property type="entry name" value="TPR_rpt"/>
</dbReference>
<feature type="domain" description="Trafficking protein particle complex subunit 11" evidence="2">
    <location>
        <begin position="358"/>
        <end position="451"/>
    </location>
</feature>
<evidence type="ECO:0000313" key="4">
    <source>
        <dbReference type="Proteomes" id="UP000697127"/>
    </source>
</evidence>
<dbReference type="Proteomes" id="UP000697127">
    <property type="component" value="Unassembled WGS sequence"/>
</dbReference>
<dbReference type="InterPro" id="IPR021773">
    <property type="entry name" value="TPC11"/>
</dbReference>
<dbReference type="OrthoDB" id="6278596at2759"/>
<keyword evidence="1" id="KW-0802">TPR repeat</keyword>
<dbReference type="PANTHER" id="PTHR14374:SF0">
    <property type="entry name" value="TRAFFICKING PROTEIN PARTICLE COMPLEX SUBUNIT 11"/>
    <property type="match status" value="1"/>
</dbReference>
<evidence type="ECO:0000256" key="1">
    <source>
        <dbReference type="PROSITE-ProRule" id="PRU00339"/>
    </source>
</evidence>
<feature type="repeat" description="TPR" evidence="1">
    <location>
        <begin position="524"/>
        <end position="557"/>
    </location>
</feature>
<organism evidence="3 4">
    <name type="scientific">Pichia californica</name>
    <dbReference type="NCBI Taxonomy" id="460514"/>
    <lineage>
        <taxon>Eukaryota</taxon>
        <taxon>Fungi</taxon>
        <taxon>Dikarya</taxon>
        <taxon>Ascomycota</taxon>
        <taxon>Saccharomycotina</taxon>
        <taxon>Pichiomycetes</taxon>
        <taxon>Pichiales</taxon>
        <taxon>Pichiaceae</taxon>
        <taxon>Pichia</taxon>
    </lineage>
</organism>
<name>A0A9P7BHA7_9ASCO</name>
<keyword evidence="4" id="KW-1185">Reference proteome</keyword>
<gene>
    <name evidence="3" type="ORF">C6P40_003374</name>
</gene>
<dbReference type="Pfam" id="PF11817">
    <property type="entry name" value="Foie-gras_1"/>
    <property type="match status" value="1"/>
</dbReference>
<sequence length="1235" mass="146157">MDTYQNSLTAVPAPLIIIQGISKDIRPKLPIRRIRTLKEQKFKSSNKRHNYGVQISIDRELDDLNNQCIERLIGLINKCNVRDRIWWPNQEINNSTTTTTTTSAANATTNIDNKNSLKLKQRMLSTLNNGNNNLKGLWFNIKYVEKNYEIFINGSKSPLSPYNKDGEFFGSLLPIEWIEKYYDYIPSVFISIYEINNDKIFDDLIINEINRLKLKFSNTMIKFVCILIDNNKFQISNNRLQNLLTKINMNSNSLFIINGLNDEISKREQNIFIRKLMIGLKQYTNDFFNLQIQKLKKREIKDDQYSEIFFNCRNLIKISIFEQFKNINDYSIKLLEYSYDKLLKSLKSIDVINQFNQYNEIKIWLDIMCIHIVRSYIVLNDSNIAYRKFTFHINQIKELDKLNLKFNWISNQFTWLSELIENINYDQLHNDNNNNHDNNSNNINNNFVNVPVETILMPTLGIKEFKFNSYNMPNNGFNYLQAFEFRKLSIKFENFKIDNSILLLNGALDSFNLTKICKFSRIESRIYLLLGDIYYLKKNYSMAVNNYFASLSIYKQENFKLIVCNILEKILNCYIGLSQIRESWGIYIELCFIDDYIWEKFGILNEIQILLNKLKEKIISLELINDDNNKDDNKILDLNNTSFIKEKIFNIDINIKKYSNMINDGINIQILISHKGNKMISNLIIKSLEIEIGENFEFKLVKIINKIDDKIENNKPIVIYPIECISKEIKEEVYCPLEFKSIDNNKDIKYLILQLHIKSNIIGKFYIPRVKINGIVNDIEFNTINNISNIEDNTKPFIKWYEEKSNKFETIINHFPSNSFEILPNIPNIKCKLNYDKIGFNGRKFFILIEFLNDDLNCLIKINIKGICEFLKKNKFEIICKWGLNFKDFEYIGNDILKPGESIKIKCLIELPQINGLPLNIINKEMSDNNNNTNCNIKFNIQYELINDGIKINIKKEAKIKIFEMFEWETKLRVDKNGEFPNLFKIDKDKMLNINNNFNIPIHSRKWIFKLNLKNISFDNISITSCKFIINGPKGVLLKLNPEINNDEINKILKNNENKEFKVLLDIICYENIIKSIPIELNCLMEYYIDEMKDNLQNYKLEMYKANLPHVDPRLLVLINKEEEEENENEYIIEYIIENPTDRIFQYQTNLNTVNGIEIIDYVKNMQLSIMPFMRENFKFKYKFLISDDNSNNNNNEDIMLPEFTLYDRQFKVFVKPNIADDQLKFLDGQLYLKR</sequence>
<protein>
    <recommendedName>
        <fullName evidence="2">Trafficking protein particle complex subunit 11 domain-containing protein</fullName>
    </recommendedName>
</protein>
<dbReference type="EMBL" id="PUHW01000038">
    <property type="protein sequence ID" value="KAG0690260.1"/>
    <property type="molecule type" value="Genomic_DNA"/>
</dbReference>
<dbReference type="AlphaFoldDB" id="A0A9P7BHA7"/>
<proteinExistence type="predicted"/>
<dbReference type="PROSITE" id="PS50005">
    <property type="entry name" value="TPR"/>
    <property type="match status" value="1"/>
</dbReference>
<reference evidence="3" key="1">
    <citation type="submission" date="2020-11" db="EMBL/GenBank/DDBJ databases">
        <title>Kefir isolates.</title>
        <authorList>
            <person name="Marcisauskas S."/>
            <person name="Kim Y."/>
            <person name="Blasche S."/>
        </authorList>
    </citation>
    <scope>NUCLEOTIDE SEQUENCE</scope>
    <source>
        <strain evidence="3">Olga-1</strain>
    </source>
</reference>
<evidence type="ECO:0000259" key="2">
    <source>
        <dbReference type="Pfam" id="PF11817"/>
    </source>
</evidence>
<accession>A0A9P7BHA7</accession>
<comment type="caution">
    <text evidence="3">The sequence shown here is derived from an EMBL/GenBank/DDBJ whole genome shotgun (WGS) entry which is preliminary data.</text>
</comment>
<evidence type="ECO:0000313" key="3">
    <source>
        <dbReference type="EMBL" id="KAG0690260.1"/>
    </source>
</evidence>